<accession>A0A914PZZ1</accession>
<evidence type="ECO:0000313" key="4">
    <source>
        <dbReference type="WBParaSite" id="PDA_v2.g22102.t1"/>
    </source>
</evidence>
<feature type="compositionally biased region" description="Polar residues" evidence="1">
    <location>
        <begin position="788"/>
        <end position="803"/>
    </location>
</feature>
<evidence type="ECO:0000259" key="2">
    <source>
        <dbReference type="PROSITE" id="PS50081"/>
    </source>
</evidence>
<protein>
    <submittedName>
        <fullName evidence="4">Phorbol-ester/DAG-type domain-containing protein</fullName>
    </submittedName>
</protein>
<proteinExistence type="predicted"/>
<dbReference type="Proteomes" id="UP000887578">
    <property type="component" value="Unplaced"/>
</dbReference>
<dbReference type="InterPro" id="IPR002219">
    <property type="entry name" value="PKC_DAG/PE"/>
</dbReference>
<organism evidence="3 4">
    <name type="scientific">Panagrolaimus davidi</name>
    <dbReference type="NCBI Taxonomy" id="227884"/>
    <lineage>
        <taxon>Eukaryota</taxon>
        <taxon>Metazoa</taxon>
        <taxon>Ecdysozoa</taxon>
        <taxon>Nematoda</taxon>
        <taxon>Chromadorea</taxon>
        <taxon>Rhabditida</taxon>
        <taxon>Tylenchina</taxon>
        <taxon>Panagrolaimomorpha</taxon>
        <taxon>Panagrolaimoidea</taxon>
        <taxon>Panagrolaimidae</taxon>
        <taxon>Panagrolaimus</taxon>
    </lineage>
</organism>
<evidence type="ECO:0000313" key="3">
    <source>
        <dbReference type="Proteomes" id="UP000887578"/>
    </source>
</evidence>
<evidence type="ECO:0000256" key="1">
    <source>
        <dbReference type="SAM" id="MobiDB-lite"/>
    </source>
</evidence>
<feature type="region of interest" description="Disordered" evidence="1">
    <location>
        <begin position="773"/>
        <end position="803"/>
    </location>
</feature>
<reference evidence="4" key="1">
    <citation type="submission" date="2022-11" db="UniProtKB">
        <authorList>
            <consortium name="WormBaseParasite"/>
        </authorList>
    </citation>
    <scope>IDENTIFICATION</scope>
</reference>
<feature type="domain" description="Phorbol-ester/DAG-type" evidence="2">
    <location>
        <begin position="154"/>
        <end position="218"/>
    </location>
</feature>
<dbReference type="PROSITE" id="PS50081">
    <property type="entry name" value="ZF_DAG_PE_2"/>
    <property type="match status" value="1"/>
</dbReference>
<dbReference type="AlphaFoldDB" id="A0A914PZZ1"/>
<name>A0A914PZZ1_9BILA</name>
<sequence length="877" mass="99285">MDINVKENATTSWKADLQQVMEALELNHVNRALKLSNKKPTPYERKKAAKKGSSSTSCINDFSKMIVGNFPIPANFETPWIFAQAVDQMLVKYKTIGLSMENKHLIIKEIDTIRSDFVKMFDIFMKKYGYCCGSVWGSKYIDRWCICNCKNQSPIIFVEKKTNDFFPKVFCENCVDKENRGNCRETHRHDYVEMERFQCLKCQRELHRQCSESFVANCCKSCDSTPFRYNSTSTKEAIASSPSSTSNAKSDISNLIQKENCFVKLLSEKKCPFSKPDLLENAIDYINVLKNEQQITKDDAINQYLKPSNYLLQIYGLFYSTDEGDTLLAMAFCETHFSRCLIEIFALPTTTIPTLKNGPKKELITKFFIEVIKLHRNLVKAVHLRVPSDLKGLSAEIFADLIVELPRQNIAVKTLKETLSKKTSFFQIPCFSNDPRFIEIIHVIHELGFKINGKPPKLRSYLSIKDAARNYINQLTNELVINGYSTSQPSETCNEITTEEKVPLILAANDLLQAMTELHLKFSDIQSCCYSTFKIVGFFYDPRLQPLPKSQSVDSGYSSLNSPTSSTNSINYGHSINEEKEAAHVEKKPGPSPIELKGVKKRKIEHESSHSNVVAITSTTSECNEYDENTNTMDSSTFTPNSNIITTSSPSSDLKKFKYSIPYSTVSFNLSSKEEVEDFNICIPLTSMDSTFSSFADISTSICDEKSVSFQVDPYPTASPLDQTYNSDSENEFQDVTRCPSVGSWIDFPSPHSDFEEDNDDIRSFSFCASPTFEEEEDDDFRSPAVFDSTSSTEQDQPRSSTPCSAILKLLPPLYPSMPLSPPKEEVEEEIEENVSFENPILAVNKTLKLLFIHLVNKKLKEFSDNCESSISDCKNS</sequence>
<feature type="compositionally biased region" description="Low complexity" evidence="1">
    <location>
        <begin position="555"/>
        <end position="569"/>
    </location>
</feature>
<keyword evidence="3" id="KW-1185">Reference proteome</keyword>
<feature type="region of interest" description="Disordered" evidence="1">
    <location>
        <begin position="550"/>
        <end position="572"/>
    </location>
</feature>
<dbReference type="WBParaSite" id="PDA_v2.g22102.t1">
    <property type="protein sequence ID" value="PDA_v2.g22102.t1"/>
    <property type="gene ID" value="PDA_v2.g22102"/>
</dbReference>